<feature type="domain" description="Glycosyltransferase 2-like" evidence="1">
    <location>
        <begin position="11"/>
        <end position="132"/>
    </location>
</feature>
<dbReference type="AlphaFoldDB" id="A0A5A5TFZ4"/>
<dbReference type="CDD" id="cd04179">
    <property type="entry name" value="DPM_DPG-synthase_like"/>
    <property type="match status" value="1"/>
</dbReference>
<dbReference type="Proteomes" id="UP000322530">
    <property type="component" value="Unassembled WGS sequence"/>
</dbReference>
<dbReference type="PANTHER" id="PTHR48090">
    <property type="entry name" value="UNDECAPRENYL-PHOSPHATE 4-DEOXY-4-FORMAMIDO-L-ARABINOSE TRANSFERASE-RELATED"/>
    <property type="match status" value="1"/>
</dbReference>
<dbReference type="RefSeq" id="WP_149403042.1">
    <property type="nucleotide sequence ID" value="NZ_BIXY01000061.1"/>
</dbReference>
<dbReference type="Pfam" id="PF00535">
    <property type="entry name" value="Glycos_transf_2"/>
    <property type="match status" value="1"/>
</dbReference>
<keyword evidence="3" id="KW-1185">Reference proteome</keyword>
<evidence type="ECO:0000313" key="3">
    <source>
        <dbReference type="Proteomes" id="UP000322530"/>
    </source>
</evidence>
<dbReference type="InterPro" id="IPR001173">
    <property type="entry name" value="Glyco_trans_2-like"/>
</dbReference>
<accession>A0A5A5TFZ4</accession>
<dbReference type="SUPFAM" id="SSF53448">
    <property type="entry name" value="Nucleotide-diphospho-sugar transferases"/>
    <property type="match status" value="1"/>
</dbReference>
<proteinExistence type="predicted"/>
<gene>
    <name evidence="2" type="ORF">KDI_37090</name>
</gene>
<evidence type="ECO:0000259" key="1">
    <source>
        <dbReference type="Pfam" id="PF00535"/>
    </source>
</evidence>
<name>A0A5A5TFZ4_9CHLR</name>
<reference evidence="2 3" key="1">
    <citation type="submission" date="2019-01" db="EMBL/GenBank/DDBJ databases">
        <title>Draft genome sequence of Dictyobacter sp. Uno17.</title>
        <authorList>
            <person name="Wang C.M."/>
            <person name="Zheng Y."/>
            <person name="Sakai Y."/>
            <person name="Abe K."/>
            <person name="Yokota A."/>
            <person name="Yabe S."/>
        </authorList>
    </citation>
    <scope>NUCLEOTIDE SEQUENCE [LARGE SCALE GENOMIC DNA]</scope>
    <source>
        <strain evidence="2 3">Uno17</strain>
    </source>
</reference>
<sequence length="263" mass="29262">MQVTTQVPKISVVIPTRNEAKNLYHTLPKIPAMVSEVVLVDGHSTDDTIAVARELYPSIRILEQTGKGKGDAMRMGFAACTGDIIVMLDADGSAHPAEIDRFVEVLLAGYDFAKGSRFVKGGGSDDLTLLRTLGNYALCTVVNILFGQRYSDLCYGYNAFWRQCLDYVDLDCTGFEIETQVCLRMYKANMKIVEVPSMEHARIHGQSNLHTFRDGWRVLKTIFRERLVRGVKLKPETRTFQSSQEALASVAPKTPVAPREVGL</sequence>
<dbReference type="EMBL" id="BIXY01000061">
    <property type="protein sequence ID" value="GCF10145.1"/>
    <property type="molecule type" value="Genomic_DNA"/>
</dbReference>
<evidence type="ECO:0000313" key="2">
    <source>
        <dbReference type="EMBL" id="GCF10145.1"/>
    </source>
</evidence>
<dbReference type="OrthoDB" id="9802649at2"/>
<dbReference type="Gene3D" id="3.90.550.10">
    <property type="entry name" value="Spore Coat Polysaccharide Biosynthesis Protein SpsA, Chain A"/>
    <property type="match status" value="1"/>
</dbReference>
<protein>
    <recommendedName>
        <fullName evidence="1">Glycosyltransferase 2-like domain-containing protein</fullName>
    </recommendedName>
</protein>
<dbReference type="InterPro" id="IPR050256">
    <property type="entry name" value="Glycosyltransferase_2"/>
</dbReference>
<organism evidence="2 3">
    <name type="scientific">Dictyobacter arantiisoli</name>
    <dbReference type="NCBI Taxonomy" id="2014874"/>
    <lineage>
        <taxon>Bacteria</taxon>
        <taxon>Bacillati</taxon>
        <taxon>Chloroflexota</taxon>
        <taxon>Ktedonobacteria</taxon>
        <taxon>Ktedonobacterales</taxon>
        <taxon>Dictyobacteraceae</taxon>
        <taxon>Dictyobacter</taxon>
    </lineage>
</organism>
<comment type="caution">
    <text evidence="2">The sequence shown here is derived from an EMBL/GenBank/DDBJ whole genome shotgun (WGS) entry which is preliminary data.</text>
</comment>
<dbReference type="InterPro" id="IPR029044">
    <property type="entry name" value="Nucleotide-diphossugar_trans"/>
</dbReference>
<dbReference type="PANTHER" id="PTHR48090:SF7">
    <property type="entry name" value="RFBJ PROTEIN"/>
    <property type="match status" value="1"/>
</dbReference>